<dbReference type="NCBIfam" id="TIGR02210">
    <property type="entry name" value="rodA_shape"/>
    <property type="match status" value="1"/>
</dbReference>
<evidence type="ECO:0000256" key="10">
    <source>
        <dbReference type="ARBA" id="ARBA00023316"/>
    </source>
</evidence>
<feature type="transmembrane region" description="Helical" evidence="11">
    <location>
        <begin position="190"/>
        <end position="209"/>
    </location>
</feature>
<dbReference type="InterPro" id="IPR011923">
    <property type="entry name" value="RodA/MrdB"/>
</dbReference>
<feature type="transmembrane region" description="Helical" evidence="11">
    <location>
        <begin position="325"/>
        <end position="343"/>
    </location>
</feature>
<evidence type="ECO:0000256" key="9">
    <source>
        <dbReference type="ARBA" id="ARBA00023136"/>
    </source>
</evidence>
<dbReference type="InterPro" id="IPR018365">
    <property type="entry name" value="Cell_cycle_FtsW-rel_CS"/>
</dbReference>
<dbReference type="GO" id="GO:0008360">
    <property type="term" value="P:regulation of cell shape"/>
    <property type="evidence" value="ECO:0007669"/>
    <property type="project" value="UniProtKB-KW"/>
</dbReference>
<comment type="similarity">
    <text evidence="11">Belongs to the SEDS family. MrdB/RodA subfamily.</text>
</comment>
<keyword evidence="9 11" id="KW-0472">Membrane</keyword>
<evidence type="ECO:0000313" key="12">
    <source>
        <dbReference type="EMBL" id="OLN31878.1"/>
    </source>
</evidence>
<feature type="transmembrane region" description="Helical" evidence="11">
    <location>
        <begin position="80"/>
        <end position="100"/>
    </location>
</feature>
<comment type="caution">
    <text evidence="12">The sequence shown here is derived from an EMBL/GenBank/DDBJ whole genome shotgun (WGS) entry which is preliminary data.</text>
</comment>
<proteinExistence type="inferred from homology"/>
<dbReference type="GO" id="GO:0009252">
    <property type="term" value="P:peptidoglycan biosynthetic process"/>
    <property type="evidence" value="ECO:0007669"/>
    <property type="project" value="UniProtKB-UniRule"/>
</dbReference>
<feature type="transmembrane region" description="Helical" evidence="11">
    <location>
        <begin position="363"/>
        <end position="383"/>
    </location>
</feature>
<organism evidence="12 13">
    <name type="scientific">Desulfosporosinus metallidurans</name>
    <dbReference type="NCBI Taxonomy" id="1888891"/>
    <lineage>
        <taxon>Bacteria</taxon>
        <taxon>Bacillati</taxon>
        <taxon>Bacillota</taxon>
        <taxon>Clostridia</taxon>
        <taxon>Eubacteriales</taxon>
        <taxon>Desulfitobacteriaceae</taxon>
        <taxon>Desulfosporosinus</taxon>
    </lineage>
</organism>
<keyword evidence="10 11" id="KW-0961">Cell wall biogenesis/degradation</keyword>
<feature type="transmembrane region" description="Helical" evidence="11">
    <location>
        <begin position="296"/>
        <end position="313"/>
    </location>
</feature>
<evidence type="ECO:0000256" key="3">
    <source>
        <dbReference type="ARBA" id="ARBA00022676"/>
    </source>
</evidence>
<dbReference type="GO" id="GO:0032153">
    <property type="term" value="C:cell division site"/>
    <property type="evidence" value="ECO:0007669"/>
    <property type="project" value="TreeGrafter"/>
</dbReference>
<dbReference type="GO" id="GO:0051301">
    <property type="term" value="P:cell division"/>
    <property type="evidence" value="ECO:0007669"/>
    <property type="project" value="InterPro"/>
</dbReference>
<dbReference type="UniPathway" id="UPA00219"/>
<reference evidence="12 13" key="1">
    <citation type="submission" date="2016-09" db="EMBL/GenBank/DDBJ databases">
        <title>Complete genome of Desulfosporosinus sp. OL.</title>
        <authorList>
            <person name="Mardanov A."/>
            <person name="Beletsky A."/>
            <person name="Panova A."/>
            <person name="Karnachuk O."/>
            <person name="Ravin N."/>
        </authorList>
    </citation>
    <scope>NUCLEOTIDE SEQUENCE [LARGE SCALE GENOMIC DNA]</scope>
    <source>
        <strain evidence="12 13">OL</strain>
    </source>
</reference>
<feature type="transmembrane region" description="Helical" evidence="11">
    <location>
        <begin position="54"/>
        <end position="73"/>
    </location>
</feature>
<evidence type="ECO:0000256" key="2">
    <source>
        <dbReference type="ARBA" id="ARBA00022475"/>
    </source>
</evidence>
<accession>A0A1Q8QX13</accession>
<keyword evidence="7 11" id="KW-0573">Peptidoglycan synthesis</keyword>
<keyword evidence="4 11" id="KW-0808">Transferase</keyword>
<protein>
    <recommendedName>
        <fullName evidence="11">Peptidoglycan glycosyltransferase RodA</fullName>
        <shortName evidence="11">PGT</shortName>
        <ecNumber evidence="11">2.4.99.28</ecNumber>
    </recommendedName>
    <alternativeName>
        <fullName evidence="11">Cell elongation protein RodA</fullName>
    </alternativeName>
    <alternativeName>
        <fullName evidence="11">Cell wall polymerase</fullName>
    </alternativeName>
    <alternativeName>
        <fullName evidence="11">Peptidoglycan polymerase</fullName>
        <shortName evidence="11">PG polymerase</shortName>
    </alternativeName>
</protein>
<feature type="transmembrane region" description="Helical" evidence="11">
    <location>
        <begin position="120"/>
        <end position="136"/>
    </location>
</feature>
<evidence type="ECO:0000256" key="4">
    <source>
        <dbReference type="ARBA" id="ARBA00022679"/>
    </source>
</evidence>
<dbReference type="InterPro" id="IPR001182">
    <property type="entry name" value="FtsW/RodA"/>
</dbReference>
<dbReference type="PANTHER" id="PTHR30474">
    <property type="entry name" value="CELL CYCLE PROTEIN"/>
    <property type="match status" value="1"/>
</dbReference>
<feature type="transmembrane region" description="Helical" evidence="11">
    <location>
        <begin position="12"/>
        <end position="34"/>
    </location>
</feature>
<feature type="transmembrane region" description="Helical" evidence="11">
    <location>
        <begin position="143"/>
        <end position="160"/>
    </location>
</feature>
<dbReference type="GO" id="GO:0071555">
    <property type="term" value="P:cell wall organization"/>
    <property type="evidence" value="ECO:0007669"/>
    <property type="project" value="UniProtKB-KW"/>
</dbReference>
<name>A0A1Q8QX13_9FIRM</name>
<dbReference type="PROSITE" id="PS00428">
    <property type="entry name" value="FTSW_RODA_SPOVE"/>
    <property type="match status" value="1"/>
</dbReference>
<comment type="pathway">
    <text evidence="11">Cell wall biogenesis; peptidoglycan biosynthesis.</text>
</comment>
<feature type="transmembrane region" description="Helical" evidence="11">
    <location>
        <begin position="166"/>
        <end position="183"/>
    </location>
</feature>
<dbReference type="HAMAP" id="MF_02079">
    <property type="entry name" value="PGT_RodA"/>
    <property type="match status" value="1"/>
</dbReference>
<evidence type="ECO:0000313" key="13">
    <source>
        <dbReference type="Proteomes" id="UP000186102"/>
    </source>
</evidence>
<keyword evidence="8 11" id="KW-1133">Transmembrane helix</keyword>
<keyword evidence="5 11" id="KW-0812">Transmembrane</keyword>
<dbReference type="GO" id="GO:0005886">
    <property type="term" value="C:plasma membrane"/>
    <property type="evidence" value="ECO:0007669"/>
    <property type="project" value="UniProtKB-SubCell"/>
</dbReference>
<evidence type="ECO:0000256" key="8">
    <source>
        <dbReference type="ARBA" id="ARBA00022989"/>
    </source>
</evidence>
<evidence type="ECO:0000256" key="6">
    <source>
        <dbReference type="ARBA" id="ARBA00022960"/>
    </source>
</evidence>
<dbReference type="EMBL" id="MLBF01000013">
    <property type="protein sequence ID" value="OLN31878.1"/>
    <property type="molecule type" value="Genomic_DNA"/>
</dbReference>
<dbReference type="Pfam" id="PF01098">
    <property type="entry name" value="FTSW_RODA_SPOVE"/>
    <property type="match status" value="1"/>
</dbReference>
<evidence type="ECO:0000256" key="1">
    <source>
        <dbReference type="ARBA" id="ARBA00004141"/>
    </source>
</evidence>
<dbReference type="GO" id="GO:0008955">
    <property type="term" value="F:peptidoglycan glycosyltransferase activity"/>
    <property type="evidence" value="ECO:0007669"/>
    <property type="project" value="UniProtKB-UniRule"/>
</dbReference>
<evidence type="ECO:0000256" key="7">
    <source>
        <dbReference type="ARBA" id="ARBA00022984"/>
    </source>
</evidence>
<sequence length="392" mass="43926">MRGIMIVDKRTLRNLDFLFILFTFLLLAASLFILSTASISVDKANPLHYVKVQTYWIISGIFIAVVLAAIDYQKWQRFRWWIYGLNLALLFAVILFGHSAKGATRWIPITSSFSIQPSEFAKIFIIITFADFLAHRKGKLDNFRDFILPFLFVLVPMLLIFKQPDLGTTLVFAAIFIGMMFVAGANPWKFGGLLLGGVCIIGIALWLHFATNLPGWLHWAQGLPLPMQDYQLKRLTIFVNPAADKSGDGFHILQSLWAIGSGELWGKGYRMGTQGQLNFLPEHHTDFIFSVVGEEFGFVGTITLLFLFLIFILRSISIALKARDPFGMLIATGVISMFTFHILVNVGMTSGIMPVTGIPLPLISYGGSAMWSNMASVGLLLSVNLRRQRLMF</sequence>
<comment type="catalytic activity">
    <reaction evidence="11">
        <text>[GlcNAc-(1-&gt;4)-Mur2Ac(oyl-L-Ala-gamma-D-Glu-L-Lys-D-Ala-D-Ala)](n)-di-trans,octa-cis-undecaprenyl diphosphate + beta-D-GlcNAc-(1-&gt;4)-Mur2Ac(oyl-L-Ala-gamma-D-Glu-L-Lys-D-Ala-D-Ala)-di-trans,octa-cis-undecaprenyl diphosphate = [GlcNAc-(1-&gt;4)-Mur2Ac(oyl-L-Ala-gamma-D-Glu-L-Lys-D-Ala-D-Ala)](n+1)-di-trans,octa-cis-undecaprenyl diphosphate + di-trans,octa-cis-undecaprenyl diphosphate + H(+)</text>
        <dbReference type="Rhea" id="RHEA:23708"/>
        <dbReference type="Rhea" id="RHEA-COMP:9602"/>
        <dbReference type="Rhea" id="RHEA-COMP:9603"/>
        <dbReference type="ChEBI" id="CHEBI:15378"/>
        <dbReference type="ChEBI" id="CHEBI:58405"/>
        <dbReference type="ChEBI" id="CHEBI:60033"/>
        <dbReference type="ChEBI" id="CHEBI:78435"/>
        <dbReference type="EC" id="2.4.99.28"/>
    </reaction>
</comment>
<dbReference type="STRING" id="1888891.DSOL_2173"/>
<dbReference type="AlphaFoldDB" id="A0A1Q8QX13"/>
<keyword evidence="6 11" id="KW-0133">Cell shape</keyword>
<evidence type="ECO:0000256" key="5">
    <source>
        <dbReference type="ARBA" id="ARBA00022692"/>
    </source>
</evidence>
<dbReference type="Proteomes" id="UP000186102">
    <property type="component" value="Unassembled WGS sequence"/>
</dbReference>
<dbReference type="GO" id="GO:0015648">
    <property type="term" value="F:lipid-linked peptidoglycan transporter activity"/>
    <property type="evidence" value="ECO:0007669"/>
    <property type="project" value="TreeGrafter"/>
</dbReference>
<evidence type="ECO:0000256" key="11">
    <source>
        <dbReference type="HAMAP-Rule" id="MF_02079"/>
    </source>
</evidence>
<dbReference type="PANTHER" id="PTHR30474:SF1">
    <property type="entry name" value="PEPTIDOGLYCAN GLYCOSYLTRANSFERASE MRDB"/>
    <property type="match status" value="1"/>
</dbReference>
<keyword evidence="2 11" id="KW-1003">Cell membrane</keyword>
<dbReference type="EC" id="2.4.99.28" evidence="11"/>
<comment type="function">
    <text evidence="11">Peptidoglycan polymerase that is essential for cell wall elongation.</text>
</comment>
<keyword evidence="13" id="KW-1185">Reference proteome</keyword>
<comment type="subcellular location">
    <subcellularLocation>
        <location evidence="11">Cell membrane</location>
        <topology evidence="11">Multi-pass membrane protein</topology>
    </subcellularLocation>
    <subcellularLocation>
        <location evidence="1">Membrane</location>
        <topology evidence="1">Multi-pass membrane protein</topology>
    </subcellularLocation>
</comment>
<keyword evidence="3 11" id="KW-0328">Glycosyltransferase</keyword>
<gene>
    <name evidence="11" type="primary">rodA</name>
    <name evidence="12" type="ORF">DSOL_2173</name>
</gene>